<organism evidence="3 4">
    <name type="scientific">Paenibacillus solanacearum</name>
    <dbReference type="NCBI Taxonomy" id="2048548"/>
    <lineage>
        <taxon>Bacteria</taxon>
        <taxon>Bacillati</taxon>
        <taxon>Bacillota</taxon>
        <taxon>Bacilli</taxon>
        <taxon>Bacillales</taxon>
        <taxon>Paenibacillaceae</taxon>
        <taxon>Paenibacillus</taxon>
    </lineage>
</organism>
<sequence>MRKLKTGIAVVLLGSLVAGCGQNGPAAGTPEAKPQEKFEPVTLKMYQTQGYWTEEDFKKLVQEPVQAKYPHITLEFLPKVSLGQAIAAGEQIDLVSVWNGLMPETADLDLFEDITPLLQKQKIDLSRFDPGAIDSVKQSTKTGLLYGLPNWIQLYAMYYNKDIFDRFGVPYPKDGMTWDETIELAKKVTRLDSGTQYIGLDPDYLTRMLTPLSLGIVDGRNDKTDVNSEPYKMVFETAKKIYDIPGNTPKEGIMSGSVTDRFVKNKNVAMLATINLFDKLIVDPNLNWDVVQFPSYPSKKNLYGAYDIVITNIAKTSKHKEDAARVLEVMFSDEVQLNAARAGKMSLLKDQKFQNEFLKGNDAFKDKKIASIFKSKPAPAAPPYSAYYAKSRGTLVAKFKEYAQGKKDVNTALREAEEEINKYIKSEKP</sequence>
<dbReference type="AlphaFoldDB" id="A0A916K531"/>
<keyword evidence="1" id="KW-0175">Coiled coil</keyword>
<dbReference type="RefSeq" id="WP_218093097.1">
    <property type="nucleotide sequence ID" value="NZ_CAJVAS010000014.1"/>
</dbReference>
<dbReference type="Proteomes" id="UP000693672">
    <property type="component" value="Unassembled WGS sequence"/>
</dbReference>
<comment type="caution">
    <text evidence="3">The sequence shown here is derived from an EMBL/GenBank/DDBJ whole genome shotgun (WGS) entry which is preliminary data.</text>
</comment>
<dbReference type="PANTHER" id="PTHR43649:SF17">
    <property type="entry name" value="ABC TRANSPORTER SOLUTE BINDING PROTEIN-SUGAR TRANSPORT"/>
    <property type="match status" value="1"/>
</dbReference>
<feature type="coiled-coil region" evidence="1">
    <location>
        <begin position="399"/>
        <end position="426"/>
    </location>
</feature>
<evidence type="ECO:0000313" key="4">
    <source>
        <dbReference type="Proteomes" id="UP000693672"/>
    </source>
</evidence>
<dbReference type="InterPro" id="IPR006059">
    <property type="entry name" value="SBP"/>
</dbReference>
<protein>
    <recommendedName>
        <fullName evidence="5">Extracellular solute-binding protein</fullName>
    </recommendedName>
</protein>
<keyword evidence="2" id="KW-0732">Signal</keyword>
<gene>
    <name evidence="3" type="ORF">PAESOLCIP111_03336</name>
</gene>
<evidence type="ECO:0000256" key="2">
    <source>
        <dbReference type="SAM" id="SignalP"/>
    </source>
</evidence>
<dbReference type="EMBL" id="CAJVAS010000014">
    <property type="protein sequence ID" value="CAG7631983.1"/>
    <property type="molecule type" value="Genomic_DNA"/>
</dbReference>
<dbReference type="InterPro" id="IPR050490">
    <property type="entry name" value="Bact_solute-bd_prot1"/>
</dbReference>
<keyword evidence="4" id="KW-1185">Reference proteome</keyword>
<dbReference type="PROSITE" id="PS51257">
    <property type="entry name" value="PROKAR_LIPOPROTEIN"/>
    <property type="match status" value="1"/>
</dbReference>
<evidence type="ECO:0008006" key="5">
    <source>
        <dbReference type="Google" id="ProtNLM"/>
    </source>
</evidence>
<accession>A0A916K531</accession>
<dbReference type="Pfam" id="PF01547">
    <property type="entry name" value="SBP_bac_1"/>
    <property type="match status" value="1"/>
</dbReference>
<feature type="chain" id="PRO_5037598392" description="Extracellular solute-binding protein" evidence="2">
    <location>
        <begin position="27"/>
        <end position="429"/>
    </location>
</feature>
<name>A0A916K531_9BACL</name>
<proteinExistence type="predicted"/>
<evidence type="ECO:0000256" key="1">
    <source>
        <dbReference type="SAM" id="Coils"/>
    </source>
</evidence>
<dbReference type="PANTHER" id="PTHR43649">
    <property type="entry name" value="ARABINOSE-BINDING PROTEIN-RELATED"/>
    <property type="match status" value="1"/>
</dbReference>
<reference evidence="3" key="1">
    <citation type="submission" date="2021-06" db="EMBL/GenBank/DDBJ databases">
        <authorList>
            <person name="Criscuolo A."/>
        </authorList>
    </citation>
    <scope>NUCLEOTIDE SEQUENCE</scope>
    <source>
        <strain evidence="3">CIP111600</strain>
    </source>
</reference>
<feature type="signal peptide" evidence="2">
    <location>
        <begin position="1"/>
        <end position="26"/>
    </location>
</feature>
<evidence type="ECO:0000313" key="3">
    <source>
        <dbReference type="EMBL" id="CAG7631983.1"/>
    </source>
</evidence>